<feature type="transmembrane region" description="Helical" evidence="1">
    <location>
        <begin position="6"/>
        <end position="28"/>
    </location>
</feature>
<keyword evidence="3" id="KW-1185">Reference proteome</keyword>
<accession>A0ABS6FIE7</accession>
<keyword evidence="1" id="KW-0812">Transmembrane</keyword>
<dbReference type="RefSeq" id="WP_216549790.1">
    <property type="nucleotide sequence ID" value="NZ_JAHLQO010000006.1"/>
</dbReference>
<evidence type="ECO:0000313" key="2">
    <source>
        <dbReference type="EMBL" id="MBU5669950.1"/>
    </source>
</evidence>
<name>A0ABS6FIE7_9FIRM</name>
<keyword evidence="1" id="KW-1133">Transmembrane helix</keyword>
<gene>
    <name evidence="2" type="ORF">KQI68_08895</name>
</gene>
<organism evidence="2 3">
    <name type="scientific">Peptoniphilus ovalis</name>
    <dbReference type="NCBI Taxonomy" id="2841503"/>
    <lineage>
        <taxon>Bacteria</taxon>
        <taxon>Bacillati</taxon>
        <taxon>Bacillota</taxon>
        <taxon>Tissierellia</taxon>
        <taxon>Tissierellales</taxon>
        <taxon>Peptoniphilaceae</taxon>
        <taxon>Peptoniphilus</taxon>
    </lineage>
</organism>
<comment type="caution">
    <text evidence="2">The sequence shown here is derived from an EMBL/GenBank/DDBJ whole genome shotgun (WGS) entry which is preliminary data.</text>
</comment>
<evidence type="ECO:0000313" key="3">
    <source>
        <dbReference type="Proteomes" id="UP000783742"/>
    </source>
</evidence>
<reference evidence="2 3" key="1">
    <citation type="submission" date="2021-06" db="EMBL/GenBank/DDBJ databases">
        <authorList>
            <person name="Sun Q."/>
            <person name="Li D."/>
        </authorList>
    </citation>
    <scope>NUCLEOTIDE SEQUENCE [LARGE SCALE GENOMIC DNA]</scope>
    <source>
        <strain evidence="2 3">MSJ-1</strain>
    </source>
</reference>
<evidence type="ECO:0000256" key="1">
    <source>
        <dbReference type="SAM" id="Phobius"/>
    </source>
</evidence>
<proteinExistence type="predicted"/>
<protein>
    <submittedName>
        <fullName evidence="2">Uncharacterized protein</fullName>
    </submittedName>
</protein>
<keyword evidence="1" id="KW-0472">Membrane</keyword>
<dbReference type="Proteomes" id="UP000783742">
    <property type="component" value="Unassembled WGS sequence"/>
</dbReference>
<dbReference type="EMBL" id="JAHLQO010000006">
    <property type="protein sequence ID" value="MBU5669950.1"/>
    <property type="molecule type" value="Genomic_DNA"/>
</dbReference>
<sequence length="218" mass="26240">MRFLVFLLSLAIAFAPILIFFIVAKLMIQFMKNQKEYKKAQGYKDASFMNSRNKNSRTSRNKKKLCFDELKNFIEDNKDKLEKNFEKLENKKEEEPVVFDKDFQTHVSNYYKELRDKGYSKKEAYKMIKDSKDKAKGKKTEFEKFIKKEMACNKKEEIEKKDKSIIELLDNDLVKECESDHVDYHDENSDREFLAFDEEDFVKYQIYKEIFDKPLSIR</sequence>